<evidence type="ECO:0008006" key="4">
    <source>
        <dbReference type="Google" id="ProtNLM"/>
    </source>
</evidence>
<name>A0A2U8BRB3_9RICK</name>
<evidence type="ECO:0000313" key="3">
    <source>
        <dbReference type="Proteomes" id="UP000244519"/>
    </source>
</evidence>
<reference evidence="2 3" key="1">
    <citation type="journal article" date="2018" name="Genome Biol. Evol.">
        <title>The Genome Sequence of "Candidatus Fokinia solitaria": Insights on Reductive Evolution in Rickettsiales.</title>
        <authorList>
            <person name="Floriano A.M."/>
            <person name="Castelli M."/>
            <person name="Krenek S."/>
            <person name="Berendonk T.U."/>
            <person name="Bazzocchi C."/>
            <person name="Petroni G."/>
            <person name="Sassera D."/>
        </authorList>
    </citation>
    <scope>NUCLEOTIDE SEQUENCE [LARGE SCALE GENOMIC DNA]</scope>
    <source>
        <strain evidence="2">Rio ETE_ALG 3VII</strain>
    </source>
</reference>
<organism evidence="2 3">
    <name type="scientific">Candidatus Fokinia solitaria</name>
    <dbReference type="NCBI Taxonomy" id="1802984"/>
    <lineage>
        <taxon>Bacteria</taxon>
        <taxon>Pseudomonadati</taxon>
        <taxon>Pseudomonadota</taxon>
        <taxon>Alphaproteobacteria</taxon>
        <taxon>Rickettsiales</taxon>
        <taxon>Candidatus Midichloriaceae</taxon>
        <taxon>Candidatus Fokinia</taxon>
    </lineage>
</organism>
<keyword evidence="1" id="KW-0732">Signal</keyword>
<dbReference type="AlphaFoldDB" id="A0A2U8BRB3"/>
<dbReference type="Proteomes" id="UP000244519">
    <property type="component" value="Chromosome"/>
</dbReference>
<evidence type="ECO:0000256" key="1">
    <source>
        <dbReference type="SAM" id="SignalP"/>
    </source>
</evidence>
<feature type="chain" id="PRO_5016063691" description="Porin" evidence="1">
    <location>
        <begin position="24"/>
        <end position="377"/>
    </location>
</feature>
<proteinExistence type="predicted"/>
<sequence length="377" mass="42398">MYKYIGALYAFYLFCTSTSYSNAYSNNEENTTKGVFSSKMGFEMWNTLSEQSGNDVTYGNNLILTGELKYKKRISDYLKYIIGVEGAIYTSWSEVMNGMPILQNVYGILKHDITPGTYQKLVLSMKTDKSINPLEYQLIGFRTHTMRYIPIALLQQSLSTDDADTKNIANIKPYSSFLGEQPLYENNQLFANKVSLVGCYNDFTVGVTYVPNTSEYLGKTSILPHTASITPQQYRDNIRAIVSYCGKFKNVDFATWCGGENAYLERSNNRCSSMIYGMKIGYMGAQLSLAGALFDNIAESLKGDESSMYLGASYGISRFRIGFMSDTFFGEEHVSNQIGLFEVHYNKHIAILFGISKTQYKGKDTQNLVMCNIAGTF</sequence>
<feature type="signal peptide" evidence="1">
    <location>
        <begin position="1"/>
        <end position="23"/>
    </location>
</feature>
<dbReference type="KEGG" id="fso:Fsol_00064"/>
<protein>
    <recommendedName>
        <fullName evidence="4">Porin</fullName>
    </recommendedName>
</protein>
<keyword evidence="3" id="KW-1185">Reference proteome</keyword>
<accession>A0A2U8BRB3</accession>
<evidence type="ECO:0000313" key="2">
    <source>
        <dbReference type="EMBL" id="AWD32877.1"/>
    </source>
</evidence>
<dbReference type="EMBL" id="CP025989">
    <property type="protein sequence ID" value="AWD32877.1"/>
    <property type="molecule type" value="Genomic_DNA"/>
</dbReference>
<gene>
    <name evidence="2" type="ORF">Fsol_00064</name>
</gene>
<dbReference type="RefSeq" id="WP_108672926.1">
    <property type="nucleotide sequence ID" value="NZ_CP025989.1"/>
</dbReference>